<keyword evidence="1" id="KW-1133">Transmembrane helix</keyword>
<sequence>MGMMSMSRGEVVRADFSAPAHTLFFPFLELLLITALCWMAVGFMDQPGSAWDVNLRNGLVGLWVALSFWRFGLPVIRARRRRFIVTNQRVIARAGTLRPRVDSIPFHQIHSVRRRRGGISIAVYGYDRPIFFGNVPKARRVEQMIGKSLHRVPVRQ</sequence>
<keyword evidence="3" id="KW-1185">Reference proteome</keyword>
<accession>A0ABU1ZUR4</accession>
<keyword evidence="1" id="KW-0472">Membrane</keyword>
<dbReference type="EMBL" id="JAVDXZ010000001">
    <property type="protein sequence ID" value="MDR7328671.1"/>
    <property type="molecule type" value="Genomic_DNA"/>
</dbReference>
<proteinExistence type="predicted"/>
<evidence type="ECO:0000313" key="2">
    <source>
        <dbReference type="EMBL" id="MDR7328671.1"/>
    </source>
</evidence>
<evidence type="ECO:0008006" key="4">
    <source>
        <dbReference type="Google" id="ProtNLM"/>
    </source>
</evidence>
<name>A0ABU1ZUR4_9CORY</name>
<feature type="transmembrane region" description="Helical" evidence="1">
    <location>
        <begin position="55"/>
        <end position="73"/>
    </location>
</feature>
<organism evidence="2 3">
    <name type="scientific">Corynebacterium guangdongense</name>
    <dbReference type="NCBI Taxonomy" id="1783348"/>
    <lineage>
        <taxon>Bacteria</taxon>
        <taxon>Bacillati</taxon>
        <taxon>Actinomycetota</taxon>
        <taxon>Actinomycetes</taxon>
        <taxon>Mycobacteriales</taxon>
        <taxon>Corynebacteriaceae</taxon>
        <taxon>Corynebacterium</taxon>
    </lineage>
</organism>
<dbReference type="Proteomes" id="UP001180840">
    <property type="component" value="Unassembled WGS sequence"/>
</dbReference>
<evidence type="ECO:0000256" key="1">
    <source>
        <dbReference type="SAM" id="Phobius"/>
    </source>
</evidence>
<protein>
    <recommendedName>
        <fullName evidence="4">PH domain-containing protein</fullName>
    </recommendedName>
</protein>
<keyword evidence="1" id="KW-0812">Transmembrane</keyword>
<dbReference type="RefSeq" id="WP_290197675.1">
    <property type="nucleotide sequence ID" value="NZ_CP047654.1"/>
</dbReference>
<gene>
    <name evidence="2" type="ORF">J2S39_000347</name>
</gene>
<reference evidence="2" key="1">
    <citation type="submission" date="2023-07" db="EMBL/GenBank/DDBJ databases">
        <title>Sequencing the genomes of 1000 actinobacteria strains.</title>
        <authorList>
            <person name="Klenk H.-P."/>
        </authorList>
    </citation>
    <scope>NUCLEOTIDE SEQUENCE</scope>
    <source>
        <strain evidence="2">DSM 107476</strain>
    </source>
</reference>
<feature type="transmembrane region" description="Helical" evidence="1">
    <location>
        <begin position="21"/>
        <end position="43"/>
    </location>
</feature>
<evidence type="ECO:0000313" key="3">
    <source>
        <dbReference type="Proteomes" id="UP001180840"/>
    </source>
</evidence>
<comment type="caution">
    <text evidence="2">The sequence shown here is derived from an EMBL/GenBank/DDBJ whole genome shotgun (WGS) entry which is preliminary data.</text>
</comment>